<dbReference type="PANTHER" id="PTHR11142">
    <property type="entry name" value="PSEUDOURIDYLATE SYNTHASE"/>
    <property type="match status" value="1"/>
</dbReference>
<name>A0A6N3X2P8_9SYNE</name>
<dbReference type="Proteomes" id="UP000035054">
    <property type="component" value="Unassembled WGS sequence"/>
</dbReference>
<evidence type="ECO:0000256" key="3">
    <source>
        <dbReference type="ARBA" id="ARBA00023235"/>
    </source>
</evidence>
<dbReference type="PANTHER" id="PTHR11142:SF0">
    <property type="entry name" value="TRNA PSEUDOURIDINE SYNTHASE-LIKE 1"/>
    <property type="match status" value="1"/>
</dbReference>
<comment type="subunit">
    <text evidence="4">Homodimer.</text>
</comment>
<dbReference type="CDD" id="cd02570">
    <property type="entry name" value="PseudoU_synth_EcTruA"/>
    <property type="match status" value="1"/>
</dbReference>
<evidence type="ECO:0000256" key="2">
    <source>
        <dbReference type="ARBA" id="ARBA00022694"/>
    </source>
</evidence>
<dbReference type="AlphaFoldDB" id="A0A6N3X2P8"/>
<feature type="domain" description="Pseudouridine synthase I TruA alpha/beta" evidence="8">
    <location>
        <begin position="175"/>
        <end position="277"/>
    </location>
</feature>
<dbReference type="GO" id="GO:0003723">
    <property type="term" value="F:RNA binding"/>
    <property type="evidence" value="ECO:0007669"/>
    <property type="project" value="InterPro"/>
</dbReference>
<evidence type="ECO:0000259" key="8">
    <source>
        <dbReference type="Pfam" id="PF01416"/>
    </source>
</evidence>
<comment type="similarity">
    <text evidence="1 4 7">Belongs to the tRNA pseudouridine synthase TruA family.</text>
</comment>
<comment type="function">
    <text evidence="4">Formation of pseudouridine at positions 38, 39 and 40 in the anticodon stem and loop of transfer RNAs.</text>
</comment>
<dbReference type="InterPro" id="IPR020097">
    <property type="entry name" value="PsdUridine_synth_TruA_a/b_dom"/>
</dbReference>
<gene>
    <name evidence="4" type="primary">truA</name>
    <name evidence="9" type="ORF">TH68_10400</name>
</gene>
<dbReference type="NCBIfam" id="TIGR00071">
    <property type="entry name" value="hisT_truA"/>
    <property type="match status" value="1"/>
</dbReference>
<feature type="active site" description="Nucleophile" evidence="4 5">
    <location>
        <position position="83"/>
    </location>
</feature>
<evidence type="ECO:0000313" key="9">
    <source>
        <dbReference type="EMBL" id="KKZ10673.1"/>
    </source>
</evidence>
<dbReference type="GO" id="GO:0160147">
    <property type="term" value="F:tRNA pseudouridine(38-40) synthase activity"/>
    <property type="evidence" value="ECO:0007669"/>
    <property type="project" value="UniProtKB-EC"/>
</dbReference>
<dbReference type="EC" id="5.4.99.12" evidence="4"/>
<dbReference type="Gene3D" id="3.30.70.660">
    <property type="entry name" value="Pseudouridine synthase I, catalytic domain, C-terminal subdomain"/>
    <property type="match status" value="1"/>
</dbReference>
<evidence type="ECO:0000256" key="4">
    <source>
        <dbReference type="HAMAP-Rule" id="MF_00171"/>
    </source>
</evidence>
<evidence type="ECO:0000256" key="5">
    <source>
        <dbReference type="PIRSR" id="PIRSR001430-1"/>
    </source>
</evidence>
<accession>A0A6N3X2P8</accession>
<dbReference type="HAMAP" id="MF_00171">
    <property type="entry name" value="TruA"/>
    <property type="match status" value="1"/>
</dbReference>
<protein>
    <recommendedName>
        <fullName evidence="4">tRNA pseudouridine synthase A</fullName>
        <ecNumber evidence="4">5.4.99.12</ecNumber>
    </recommendedName>
    <alternativeName>
        <fullName evidence="4">tRNA pseudouridine(38-40) synthase</fullName>
    </alternativeName>
    <alternativeName>
        <fullName evidence="4">tRNA pseudouridylate synthase I</fullName>
    </alternativeName>
    <alternativeName>
        <fullName evidence="4">tRNA-uridine isomerase I</fullName>
    </alternativeName>
</protein>
<evidence type="ECO:0000256" key="6">
    <source>
        <dbReference type="PIRSR" id="PIRSR001430-2"/>
    </source>
</evidence>
<dbReference type="InterPro" id="IPR020103">
    <property type="entry name" value="PsdUridine_synth_cat_dom_sf"/>
</dbReference>
<comment type="catalytic activity">
    <reaction evidence="4 7">
        <text>uridine(38/39/40) in tRNA = pseudouridine(38/39/40) in tRNA</text>
        <dbReference type="Rhea" id="RHEA:22376"/>
        <dbReference type="Rhea" id="RHEA-COMP:10085"/>
        <dbReference type="Rhea" id="RHEA-COMP:10087"/>
        <dbReference type="ChEBI" id="CHEBI:65314"/>
        <dbReference type="ChEBI" id="CHEBI:65315"/>
        <dbReference type="EC" id="5.4.99.12"/>
    </reaction>
</comment>
<dbReference type="InterPro" id="IPR020094">
    <property type="entry name" value="TruA/RsuA/RluB/E/F_N"/>
</dbReference>
<comment type="caution">
    <text evidence="9">The sequence shown here is derived from an EMBL/GenBank/DDBJ whole genome shotgun (WGS) entry which is preliminary data.</text>
</comment>
<organism evidence="9 10">
    <name type="scientific">Candidatus Synechococcus spongiarum 142</name>
    <dbReference type="NCBI Taxonomy" id="1608213"/>
    <lineage>
        <taxon>Bacteria</taxon>
        <taxon>Bacillati</taxon>
        <taxon>Cyanobacteriota</taxon>
        <taxon>Cyanophyceae</taxon>
        <taxon>Synechococcales</taxon>
        <taxon>Synechococcaceae</taxon>
        <taxon>Synechococcus</taxon>
    </lineage>
</organism>
<sequence length="295" mass="32682">MAATPASSAPCDGVATTLRWPSSSWSEAIQTRRLALLLQYEGTAYHGWQRQRHGPTIQATLEAAVCKLQPGFQGTAIAAGRTDAGVHATGQVVHVDVTSPIPDHRWPRALNGCLPPDIRVLAARAVSSQWHACFSACWRRYRYFLYNNPVPNLFLRTTSWHRYNATLNEQRMVTALQSLLGYHDLRAFQRTGSSRRHARTTVQAVDVQRWGDVVAVDVQCSGFLYGMMRLLVGQLVAVGEGRLPVPVFEQRWRLGKREEVQEAAPPQGLCFMGVGYESTLFPVPVPWPGGHLGVG</sequence>
<dbReference type="PIRSF" id="PIRSF001430">
    <property type="entry name" value="tRNA_psdUrid_synth"/>
    <property type="match status" value="1"/>
</dbReference>
<keyword evidence="2 4" id="KW-0819">tRNA processing</keyword>
<dbReference type="GO" id="GO:0031119">
    <property type="term" value="P:tRNA pseudouridine synthesis"/>
    <property type="evidence" value="ECO:0007669"/>
    <property type="project" value="UniProtKB-UniRule"/>
</dbReference>
<dbReference type="EMBL" id="JXUO01000310">
    <property type="protein sequence ID" value="KKZ10673.1"/>
    <property type="molecule type" value="Genomic_DNA"/>
</dbReference>
<proteinExistence type="inferred from homology"/>
<evidence type="ECO:0000256" key="7">
    <source>
        <dbReference type="RuleBase" id="RU003792"/>
    </source>
</evidence>
<dbReference type="InterPro" id="IPR020095">
    <property type="entry name" value="PsdUridine_synth_TruA_C"/>
</dbReference>
<evidence type="ECO:0000256" key="1">
    <source>
        <dbReference type="ARBA" id="ARBA00009375"/>
    </source>
</evidence>
<dbReference type="FunFam" id="3.30.70.580:FF:000001">
    <property type="entry name" value="tRNA pseudouridine synthase A"/>
    <property type="match status" value="1"/>
</dbReference>
<dbReference type="Pfam" id="PF01416">
    <property type="entry name" value="PseudoU_synth_1"/>
    <property type="match status" value="2"/>
</dbReference>
<feature type="domain" description="Pseudouridine synthase I TruA alpha/beta" evidence="8">
    <location>
        <begin position="39"/>
        <end position="134"/>
    </location>
</feature>
<keyword evidence="3 4" id="KW-0413">Isomerase</keyword>
<evidence type="ECO:0000313" key="10">
    <source>
        <dbReference type="Proteomes" id="UP000035054"/>
    </source>
</evidence>
<dbReference type="Gene3D" id="3.30.70.580">
    <property type="entry name" value="Pseudouridine synthase I, catalytic domain, N-terminal subdomain"/>
    <property type="match status" value="1"/>
</dbReference>
<reference evidence="9 10" key="1">
    <citation type="submission" date="2015-01" db="EMBL/GenBank/DDBJ databases">
        <title>Lifestyle Evolution in Cyanobacterial Symbionts of Sponges.</title>
        <authorList>
            <person name="Burgsdorf I."/>
            <person name="Slaby B.M."/>
            <person name="Handley K.M."/>
            <person name="Haber M."/>
            <person name="Blom J."/>
            <person name="Marshall C.W."/>
            <person name="Gilbert J.A."/>
            <person name="Hentschel U."/>
            <person name="Steindler L."/>
        </authorList>
    </citation>
    <scope>NUCLEOTIDE SEQUENCE [LARGE SCALE GENOMIC DNA]</scope>
    <source>
        <strain evidence="9">142</strain>
    </source>
</reference>
<dbReference type="InterPro" id="IPR001406">
    <property type="entry name" value="PsdUridine_synth_TruA"/>
</dbReference>
<dbReference type="SUPFAM" id="SSF55120">
    <property type="entry name" value="Pseudouridine synthase"/>
    <property type="match status" value="1"/>
</dbReference>
<comment type="caution">
    <text evidence="4">Lacks conserved residue(s) required for the propagation of feature annotation.</text>
</comment>
<feature type="binding site" evidence="4 6">
    <location>
        <position position="141"/>
    </location>
    <ligand>
        <name>substrate</name>
    </ligand>
</feature>